<name>A0A0P0VPJ5_ORYSJ</name>
<dbReference type="PaxDb" id="39947-A0A0P0VPJ5"/>
<organism evidence="2 3">
    <name type="scientific">Oryza sativa subsp. japonica</name>
    <name type="common">Rice</name>
    <dbReference type="NCBI Taxonomy" id="39947"/>
    <lineage>
        <taxon>Eukaryota</taxon>
        <taxon>Viridiplantae</taxon>
        <taxon>Streptophyta</taxon>
        <taxon>Embryophyta</taxon>
        <taxon>Tracheophyta</taxon>
        <taxon>Spermatophyta</taxon>
        <taxon>Magnoliopsida</taxon>
        <taxon>Liliopsida</taxon>
        <taxon>Poales</taxon>
        <taxon>Poaceae</taxon>
        <taxon>BOP clade</taxon>
        <taxon>Oryzoideae</taxon>
        <taxon>Oryzeae</taxon>
        <taxon>Oryzinae</taxon>
        <taxon>Oryza</taxon>
        <taxon>Oryza sativa</taxon>
    </lineage>
</organism>
<protein>
    <submittedName>
        <fullName evidence="2">Os02g0752900 protein</fullName>
    </submittedName>
</protein>
<feature type="compositionally biased region" description="Basic and acidic residues" evidence="1">
    <location>
        <begin position="110"/>
        <end position="119"/>
    </location>
</feature>
<evidence type="ECO:0000313" key="3">
    <source>
        <dbReference type="Proteomes" id="UP000059680"/>
    </source>
</evidence>
<proteinExistence type="predicted"/>
<reference evidence="2 3" key="3">
    <citation type="journal article" date="2013" name="Rice">
        <title>Improvement of the Oryza sativa Nipponbare reference genome using next generation sequence and optical map data.</title>
        <authorList>
            <person name="Kawahara Y."/>
            <person name="de la Bastide M."/>
            <person name="Hamilton J.P."/>
            <person name="Kanamori H."/>
            <person name="McCombie W.R."/>
            <person name="Ouyang S."/>
            <person name="Schwartz D.C."/>
            <person name="Tanaka T."/>
            <person name="Wu J."/>
            <person name="Zhou S."/>
            <person name="Childs K.L."/>
            <person name="Davidson R.M."/>
            <person name="Lin H."/>
            <person name="Quesada-Ocampo L."/>
            <person name="Vaillancourt B."/>
            <person name="Sakai H."/>
            <person name="Lee S.S."/>
            <person name="Kim J."/>
            <person name="Numa H."/>
            <person name="Itoh T."/>
            <person name="Buell C.R."/>
            <person name="Matsumoto T."/>
        </authorList>
    </citation>
    <scope>NUCLEOTIDE SEQUENCE [LARGE SCALE GENOMIC DNA]</scope>
    <source>
        <strain evidence="3">cv. Nipponbare</strain>
    </source>
</reference>
<evidence type="ECO:0000313" key="2">
    <source>
        <dbReference type="EMBL" id="BAS80963.1"/>
    </source>
</evidence>
<dbReference type="EMBL" id="AP014958">
    <property type="protein sequence ID" value="BAS80963.1"/>
    <property type="molecule type" value="Genomic_DNA"/>
</dbReference>
<reference evidence="3" key="1">
    <citation type="journal article" date="2005" name="Nature">
        <title>The map-based sequence of the rice genome.</title>
        <authorList>
            <consortium name="International rice genome sequencing project (IRGSP)"/>
            <person name="Matsumoto T."/>
            <person name="Wu J."/>
            <person name="Kanamori H."/>
            <person name="Katayose Y."/>
            <person name="Fujisawa M."/>
            <person name="Namiki N."/>
            <person name="Mizuno H."/>
            <person name="Yamamoto K."/>
            <person name="Antonio B.A."/>
            <person name="Baba T."/>
            <person name="Sakata K."/>
            <person name="Nagamura Y."/>
            <person name="Aoki H."/>
            <person name="Arikawa K."/>
            <person name="Arita K."/>
            <person name="Bito T."/>
            <person name="Chiden Y."/>
            <person name="Fujitsuka N."/>
            <person name="Fukunaka R."/>
            <person name="Hamada M."/>
            <person name="Harada C."/>
            <person name="Hayashi A."/>
            <person name="Hijishita S."/>
            <person name="Honda M."/>
            <person name="Hosokawa S."/>
            <person name="Ichikawa Y."/>
            <person name="Idonuma A."/>
            <person name="Iijima M."/>
            <person name="Ikeda M."/>
            <person name="Ikeno M."/>
            <person name="Ito K."/>
            <person name="Ito S."/>
            <person name="Ito T."/>
            <person name="Ito Y."/>
            <person name="Ito Y."/>
            <person name="Iwabuchi A."/>
            <person name="Kamiya K."/>
            <person name="Karasawa W."/>
            <person name="Kurita K."/>
            <person name="Katagiri S."/>
            <person name="Kikuta A."/>
            <person name="Kobayashi H."/>
            <person name="Kobayashi N."/>
            <person name="Machita K."/>
            <person name="Maehara T."/>
            <person name="Masukawa M."/>
            <person name="Mizubayashi T."/>
            <person name="Mukai Y."/>
            <person name="Nagasaki H."/>
            <person name="Nagata Y."/>
            <person name="Naito S."/>
            <person name="Nakashima M."/>
            <person name="Nakama Y."/>
            <person name="Nakamichi Y."/>
            <person name="Nakamura M."/>
            <person name="Meguro A."/>
            <person name="Negishi M."/>
            <person name="Ohta I."/>
            <person name="Ohta T."/>
            <person name="Okamoto M."/>
            <person name="Ono N."/>
            <person name="Saji S."/>
            <person name="Sakaguchi M."/>
            <person name="Sakai K."/>
            <person name="Shibata M."/>
            <person name="Shimokawa T."/>
            <person name="Song J."/>
            <person name="Takazaki Y."/>
            <person name="Terasawa K."/>
            <person name="Tsugane M."/>
            <person name="Tsuji K."/>
            <person name="Ueda S."/>
            <person name="Waki K."/>
            <person name="Yamagata H."/>
            <person name="Yamamoto M."/>
            <person name="Yamamoto S."/>
            <person name="Yamane H."/>
            <person name="Yoshiki S."/>
            <person name="Yoshihara R."/>
            <person name="Yukawa K."/>
            <person name="Zhong H."/>
            <person name="Yano M."/>
            <person name="Yuan Q."/>
            <person name="Ouyang S."/>
            <person name="Liu J."/>
            <person name="Jones K.M."/>
            <person name="Gansberger K."/>
            <person name="Moffat K."/>
            <person name="Hill J."/>
            <person name="Bera J."/>
            <person name="Fadrosh D."/>
            <person name="Jin S."/>
            <person name="Johri S."/>
            <person name="Kim M."/>
            <person name="Overton L."/>
            <person name="Reardon M."/>
            <person name="Tsitrin T."/>
            <person name="Vuong H."/>
            <person name="Weaver B."/>
            <person name="Ciecko A."/>
            <person name="Tallon L."/>
            <person name="Jackson J."/>
            <person name="Pai G."/>
            <person name="Aken S.V."/>
            <person name="Utterback T."/>
            <person name="Reidmuller S."/>
            <person name="Feldblyum T."/>
            <person name="Hsiao J."/>
            <person name="Zismann V."/>
            <person name="Iobst S."/>
            <person name="de Vazeille A.R."/>
            <person name="Buell C.R."/>
            <person name="Ying K."/>
            <person name="Li Y."/>
            <person name="Lu T."/>
            <person name="Huang Y."/>
            <person name="Zhao Q."/>
            <person name="Feng Q."/>
            <person name="Zhang L."/>
            <person name="Zhu J."/>
            <person name="Weng Q."/>
            <person name="Mu J."/>
            <person name="Lu Y."/>
            <person name="Fan D."/>
            <person name="Liu Y."/>
            <person name="Guan J."/>
            <person name="Zhang Y."/>
            <person name="Yu S."/>
            <person name="Liu X."/>
            <person name="Zhang Y."/>
            <person name="Hong G."/>
            <person name="Han B."/>
            <person name="Choisne N."/>
            <person name="Demange N."/>
            <person name="Orjeda G."/>
            <person name="Samain S."/>
            <person name="Cattolico L."/>
            <person name="Pelletier E."/>
            <person name="Couloux A."/>
            <person name="Segurens B."/>
            <person name="Wincker P."/>
            <person name="D'Hont A."/>
            <person name="Scarpelli C."/>
            <person name="Weissenbach J."/>
            <person name="Salanoubat M."/>
            <person name="Quetier F."/>
            <person name="Yu Y."/>
            <person name="Kim H.R."/>
            <person name="Rambo T."/>
            <person name="Currie J."/>
            <person name="Collura K."/>
            <person name="Luo M."/>
            <person name="Yang T."/>
            <person name="Ammiraju J.S.S."/>
            <person name="Engler F."/>
            <person name="Soderlund C."/>
            <person name="Wing R.A."/>
            <person name="Palmer L.E."/>
            <person name="de la Bastide M."/>
            <person name="Spiegel L."/>
            <person name="Nascimento L."/>
            <person name="Zutavern T."/>
            <person name="O'Shaughnessy A."/>
            <person name="Dike S."/>
            <person name="Dedhia N."/>
            <person name="Preston R."/>
            <person name="Balija V."/>
            <person name="McCombie W.R."/>
            <person name="Chow T."/>
            <person name="Chen H."/>
            <person name="Chung M."/>
            <person name="Chen C."/>
            <person name="Shaw J."/>
            <person name="Wu H."/>
            <person name="Hsiao K."/>
            <person name="Chao Y."/>
            <person name="Chu M."/>
            <person name="Cheng C."/>
            <person name="Hour A."/>
            <person name="Lee P."/>
            <person name="Lin S."/>
            <person name="Lin Y."/>
            <person name="Liou J."/>
            <person name="Liu S."/>
            <person name="Hsing Y."/>
            <person name="Raghuvanshi S."/>
            <person name="Mohanty A."/>
            <person name="Bharti A.K."/>
            <person name="Gaur A."/>
            <person name="Gupta V."/>
            <person name="Kumar D."/>
            <person name="Ravi V."/>
            <person name="Vij S."/>
            <person name="Kapur A."/>
            <person name="Khurana P."/>
            <person name="Khurana P."/>
            <person name="Khurana J.P."/>
            <person name="Tyagi A.K."/>
            <person name="Gaikwad K."/>
            <person name="Singh A."/>
            <person name="Dalal V."/>
            <person name="Srivastava S."/>
            <person name="Dixit A."/>
            <person name="Pal A.K."/>
            <person name="Ghazi I.A."/>
            <person name="Yadav M."/>
            <person name="Pandit A."/>
            <person name="Bhargava A."/>
            <person name="Sureshbabu K."/>
            <person name="Batra K."/>
            <person name="Sharma T.R."/>
            <person name="Mohapatra T."/>
            <person name="Singh N.K."/>
            <person name="Messing J."/>
            <person name="Nelson A.B."/>
            <person name="Fuks G."/>
            <person name="Kavchok S."/>
            <person name="Keizer G."/>
            <person name="Linton E."/>
            <person name="Llaca V."/>
            <person name="Song R."/>
            <person name="Tanyolac B."/>
            <person name="Young S."/>
            <person name="Ho-Il K."/>
            <person name="Hahn J.H."/>
            <person name="Sangsakoo G."/>
            <person name="Vanavichit A."/>
            <person name="de Mattos Luiz.A.T."/>
            <person name="Zimmer P.D."/>
            <person name="Malone G."/>
            <person name="Dellagostin O."/>
            <person name="de Oliveira A.C."/>
            <person name="Bevan M."/>
            <person name="Bancroft I."/>
            <person name="Minx P."/>
            <person name="Cordum H."/>
            <person name="Wilson R."/>
            <person name="Cheng Z."/>
            <person name="Jin W."/>
            <person name="Jiang J."/>
            <person name="Leong S.A."/>
            <person name="Iwama H."/>
            <person name="Gojobori T."/>
            <person name="Itoh T."/>
            <person name="Niimura Y."/>
            <person name="Fujii Y."/>
            <person name="Habara T."/>
            <person name="Sakai H."/>
            <person name="Sato Y."/>
            <person name="Wilson G."/>
            <person name="Kumar K."/>
            <person name="McCouch S."/>
            <person name="Juretic N."/>
            <person name="Hoen D."/>
            <person name="Wright S."/>
            <person name="Bruskiewich R."/>
            <person name="Bureau T."/>
            <person name="Miyao A."/>
            <person name="Hirochika H."/>
            <person name="Nishikawa T."/>
            <person name="Kadowaki K."/>
            <person name="Sugiura M."/>
            <person name="Burr B."/>
            <person name="Sasaki T."/>
        </authorList>
    </citation>
    <scope>NUCLEOTIDE SEQUENCE [LARGE SCALE GENOMIC DNA]</scope>
    <source>
        <strain evidence="3">cv. Nipponbare</strain>
    </source>
</reference>
<dbReference type="Proteomes" id="UP000059680">
    <property type="component" value="Chromosome 2"/>
</dbReference>
<feature type="compositionally biased region" description="Polar residues" evidence="1">
    <location>
        <begin position="75"/>
        <end position="84"/>
    </location>
</feature>
<sequence length="119" mass="12939">MQEPRWLTMRFHAACQSGPATLRPTRILHLGLARPPQVENAPYSRLFGPSDCTRIAGFSHRQAARLAACSRESGDVQTYPTMQLSPPAPAARARPATQHRASGQAAGGLEWEKQPGPRA</sequence>
<reference evidence="2 3" key="2">
    <citation type="journal article" date="2013" name="Plant Cell Physiol.">
        <title>Rice Annotation Project Database (RAP-DB): an integrative and interactive database for rice genomics.</title>
        <authorList>
            <person name="Sakai H."/>
            <person name="Lee S.S."/>
            <person name="Tanaka T."/>
            <person name="Numa H."/>
            <person name="Kim J."/>
            <person name="Kawahara Y."/>
            <person name="Wakimoto H."/>
            <person name="Yang C.C."/>
            <person name="Iwamoto M."/>
            <person name="Abe T."/>
            <person name="Yamada Y."/>
            <person name="Muto A."/>
            <person name="Inokuchi H."/>
            <person name="Ikemura T."/>
            <person name="Matsumoto T."/>
            <person name="Sasaki T."/>
            <person name="Itoh T."/>
        </authorList>
    </citation>
    <scope>NUCLEOTIDE SEQUENCE [LARGE SCALE GENOMIC DNA]</scope>
    <source>
        <strain evidence="3">cv. Nipponbare</strain>
    </source>
</reference>
<evidence type="ECO:0000256" key="1">
    <source>
        <dbReference type="SAM" id="MobiDB-lite"/>
    </source>
</evidence>
<accession>A0A0P0VPJ5</accession>
<feature type="region of interest" description="Disordered" evidence="1">
    <location>
        <begin position="74"/>
        <end position="119"/>
    </location>
</feature>
<keyword evidence="3" id="KW-1185">Reference proteome</keyword>
<dbReference type="InParanoid" id="A0A0P0VPJ5"/>
<dbReference type="AlphaFoldDB" id="A0A0P0VPJ5"/>
<gene>
    <name evidence="2" type="ordered locus">Os02g0752900</name>
    <name evidence="2" type="ORF">OSNPB_020752900</name>
</gene>